<keyword evidence="2" id="KW-0645">Protease</keyword>
<dbReference type="GO" id="GO:0006508">
    <property type="term" value="P:proteolysis"/>
    <property type="evidence" value="ECO:0007669"/>
    <property type="project" value="UniProtKB-KW"/>
</dbReference>
<proteinExistence type="predicted"/>
<comment type="caution">
    <text evidence="2">The sequence shown here is derived from an EMBL/GenBank/DDBJ whole genome shotgun (WGS) entry which is preliminary data.</text>
</comment>
<dbReference type="Pfam" id="PF05618">
    <property type="entry name" value="Zn_protease"/>
    <property type="match status" value="1"/>
</dbReference>
<dbReference type="SUPFAM" id="SSF50630">
    <property type="entry name" value="Acid proteases"/>
    <property type="match status" value="1"/>
</dbReference>
<dbReference type="Gene3D" id="2.40.70.10">
    <property type="entry name" value="Acid Proteases"/>
    <property type="match status" value="1"/>
</dbReference>
<dbReference type="PANTHER" id="PTHR38037:SF2">
    <property type="entry name" value="ATP-DEPENDENT ZINC PROTEASE DOMAIN-CONTAINING PROTEIN-RELATED"/>
    <property type="match status" value="1"/>
</dbReference>
<feature type="domain" description="Retropepsin-like aspartic endopeptidase" evidence="1">
    <location>
        <begin position="14"/>
        <end position="147"/>
    </location>
</feature>
<organism evidence="2 3">
    <name type="scientific">Glaciecola siphonariae</name>
    <dbReference type="NCBI Taxonomy" id="521012"/>
    <lineage>
        <taxon>Bacteria</taxon>
        <taxon>Pseudomonadati</taxon>
        <taxon>Pseudomonadota</taxon>
        <taxon>Gammaproteobacteria</taxon>
        <taxon>Alteromonadales</taxon>
        <taxon>Alteromonadaceae</taxon>
        <taxon>Glaciecola</taxon>
    </lineage>
</organism>
<accession>A0ABV9LRD8</accession>
<evidence type="ECO:0000259" key="1">
    <source>
        <dbReference type="Pfam" id="PF05618"/>
    </source>
</evidence>
<dbReference type="Proteomes" id="UP001595897">
    <property type="component" value="Unassembled WGS sequence"/>
</dbReference>
<dbReference type="InterPro" id="IPR008503">
    <property type="entry name" value="Asp_endopeptidase"/>
</dbReference>
<dbReference type="PANTHER" id="PTHR38037">
    <property type="entry name" value="ZN_PROTEASE DOMAIN-CONTAINING PROTEIN"/>
    <property type="match status" value="1"/>
</dbReference>
<evidence type="ECO:0000313" key="2">
    <source>
        <dbReference type="EMBL" id="MFC4699066.1"/>
    </source>
</evidence>
<reference evidence="3" key="1">
    <citation type="journal article" date="2019" name="Int. J. Syst. Evol. Microbiol.">
        <title>The Global Catalogue of Microorganisms (GCM) 10K type strain sequencing project: providing services to taxonomists for standard genome sequencing and annotation.</title>
        <authorList>
            <consortium name="The Broad Institute Genomics Platform"/>
            <consortium name="The Broad Institute Genome Sequencing Center for Infectious Disease"/>
            <person name="Wu L."/>
            <person name="Ma J."/>
        </authorList>
    </citation>
    <scope>NUCLEOTIDE SEQUENCE [LARGE SCALE GENOMIC DNA]</scope>
    <source>
        <strain evidence="3">KACC 12507</strain>
    </source>
</reference>
<evidence type="ECO:0000313" key="3">
    <source>
        <dbReference type="Proteomes" id="UP001595897"/>
    </source>
</evidence>
<sequence length="150" mass="16970">MSESALNYVNDRVMVGVVESIDLPLVGLSSINTRIDTGAQTSALHVDHIVVHKEDKQVSFEFHPDFHDIDKTIRCRAPIHDRRWIKSSNGERERRYVIKTQAMMSGISWDIELTLTDRSSMTHLMLLGREALSGMFIVDPGADYVASNRT</sequence>
<dbReference type="GO" id="GO:0008233">
    <property type="term" value="F:peptidase activity"/>
    <property type="evidence" value="ECO:0007669"/>
    <property type="project" value="UniProtKB-KW"/>
</dbReference>
<dbReference type="InterPro" id="IPR021109">
    <property type="entry name" value="Peptidase_aspartic_dom_sf"/>
</dbReference>
<dbReference type="EMBL" id="JBHSGU010000002">
    <property type="protein sequence ID" value="MFC4699066.1"/>
    <property type="molecule type" value="Genomic_DNA"/>
</dbReference>
<name>A0ABV9LRD8_9ALTE</name>
<keyword evidence="2" id="KW-0378">Hydrolase</keyword>
<gene>
    <name evidence="2" type="ORF">ACFO4O_02720</name>
</gene>
<protein>
    <submittedName>
        <fullName evidence="2">ATP-dependent zinc protease</fullName>
    </submittedName>
</protein>
<dbReference type="RefSeq" id="WP_382405793.1">
    <property type="nucleotide sequence ID" value="NZ_JBHSGU010000002.1"/>
</dbReference>
<keyword evidence="3" id="KW-1185">Reference proteome</keyword>